<dbReference type="PANTHER" id="PTHR35801:SF1">
    <property type="entry name" value="PHOSPHOSERINE PHOSPHATASE RSBX"/>
    <property type="match status" value="1"/>
</dbReference>
<dbReference type="InterPro" id="IPR039248">
    <property type="entry name" value="Ptase_RsbX"/>
</dbReference>
<protein>
    <submittedName>
        <fullName evidence="2">SpoIIE family protein phosphatase</fullName>
    </submittedName>
</protein>
<accession>A0A9J6P1P4</accession>
<dbReference type="Pfam" id="PF07228">
    <property type="entry name" value="SpoIIE"/>
    <property type="match status" value="1"/>
</dbReference>
<organism evidence="2 3">
    <name type="scientific">Oceanirhabdus seepicola</name>
    <dbReference type="NCBI Taxonomy" id="2828781"/>
    <lineage>
        <taxon>Bacteria</taxon>
        <taxon>Bacillati</taxon>
        <taxon>Bacillota</taxon>
        <taxon>Clostridia</taxon>
        <taxon>Eubacteriales</taxon>
        <taxon>Clostridiaceae</taxon>
        <taxon>Oceanirhabdus</taxon>
    </lineage>
</organism>
<evidence type="ECO:0000259" key="1">
    <source>
        <dbReference type="SMART" id="SM00331"/>
    </source>
</evidence>
<dbReference type="PANTHER" id="PTHR35801">
    <property type="entry name" value="PHOSPHOSERINE PHOSPHATASE RSBX"/>
    <property type="match status" value="1"/>
</dbReference>
<dbReference type="Gene3D" id="3.60.40.10">
    <property type="entry name" value="PPM-type phosphatase domain"/>
    <property type="match status" value="1"/>
</dbReference>
<proteinExistence type="predicted"/>
<dbReference type="InterPro" id="IPR036457">
    <property type="entry name" value="PPM-type-like_dom_sf"/>
</dbReference>
<dbReference type="InterPro" id="IPR001932">
    <property type="entry name" value="PPM-type_phosphatase-like_dom"/>
</dbReference>
<reference evidence="2" key="2">
    <citation type="submission" date="2021-04" db="EMBL/GenBank/DDBJ databases">
        <authorList>
            <person name="Dong X."/>
        </authorList>
    </citation>
    <scope>NUCLEOTIDE SEQUENCE</scope>
    <source>
        <strain evidence="2">ZWT</strain>
    </source>
</reference>
<feature type="domain" description="PPM-type phosphatase" evidence="1">
    <location>
        <begin position="4"/>
        <end position="218"/>
    </location>
</feature>
<gene>
    <name evidence="2" type="ORF">KDK92_08640</name>
</gene>
<sequence length="387" mass="42436">MELFVDVASNSLNKVNEELCGDRVEVVKDDDTTIIVLADGLGSGVKANILSTLTTKIAATMIKNGEDIFETVDTIINTLPVCSVRGVAYSTFTIVIMNNNGRVYLAEYDNPPCFLHRNGRSIDIEREKININGKIIKVSDFTMQEGDILTSISDGVIHAGIGEVLNLGWQWDEVNQFLAKVSQGKKCAKNISNSLSQACLDLYGGRPGDDTTVVSIKARKPEYVDLFTGPPEDHNKDEIIVKKLMEGQGKKIVCGGTAANITEKVLHKKLKVDMTCMTADLPPIAYLEGIDLVTEGVLTLDRTVKIIDKLELGKISDINSQDPNGAEILSKILVDDCTHLTLWVGRAINPAHQNPNFPEGLNIKLNIVDKLIKCMEKLGKKVKINYL</sequence>
<comment type="caution">
    <text evidence="2">The sequence shown here is derived from an EMBL/GenBank/DDBJ whole genome shotgun (WGS) entry which is preliminary data.</text>
</comment>
<dbReference type="RefSeq" id="WP_250858829.1">
    <property type="nucleotide sequence ID" value="NZ_JAGSOJ010000002.1"/>
</dbReference>
<dbReference type="Proteomes" id="UP001056429">
    <property type="component" value="Unassembled WGS sequence"/>
</dbReference>
<dbReference type="SUPFAM" id="SSF81606">
    <property type="entry name" value="PP2C-like"/>
    <property type="match status" value="1"/>
</dbReference>
<evidence type="ECO:0000313" key="3">
    <source>
        <dbReference type="Proteomes" id="UP001056429"/>
    </source>
</evidence>
<dbReference type="AlphaFoldDB" id="A0A9J6P1P4"/>
<reference evidence="2" key="1">
    <citation type="journal article" date="2021" name="mSystems">
        <title>Bacteria and Archaea Synergistically Convert Glycine Betaine to Biogenic Methane in the Formosa Cold Seep of the South China Sea.</title>
        <authorList>
            <person name="Li L."/>
            <person name="Zhang W."/>
            <person name="Zhang S."/>
            <person name="Song L."/>
            <person name="Sun Q."/>
            <person name="Zhang H."/>
            <person name="Xiang H."/>
            <person name="Dong X."/>
        </authorList>
    </citation>
    <scope>NUCLEOTIDE SEQUENCE</scope>
    <source>
        <strain evidence="2">ZWT</strain>
    </source>
</reference>
<evidence type="ECO:0000313" key="2">
    <source>
        <dbReference type="EMBL" id="MCM1989805.1"/>
    </source>
</evidence>
<dbReference type="SMART" id="SM00331">
    <property type="entry name" value="PP2C_SIG"/>
    <property type="match status" value="1"/>
</dbReference>
<name>A0A9J6P1P4_9CLOT</name>
<keyword evidence="3" id="KW-1185">Reference proteome</keyword>
<dbReference type="EMBL" id="JAGSOJ010000002">
    <property type="protein sequence ID" value="MCM1989805.1"/>
    <property type="molecule type" value="Genomic_DNA"/>
</dbReference>